<proteinExistence type="predicted"/>
<organism evidence="1 2">
    <name type="scientific">Parabacteroides johnsonii</name>
    <dbReference type="NCBI Taxonomy" id="387661"/>
    <lineage>
        <taxon>Bacteria</taxon>
        <taxon>Pseudomonadati</taxon>
        <taxon>Bacteroidota</taxon>
        <taxon>Bacteroidia</taxon>
        <taxon>Bacteroidales</taxon>
        <taxon>Tannerellaceae</taxon>
        <taxon>Parabacteroides</taxon>
    </lineage>
</organism>
<comment type="caution">
    <text evidence="1">The sequence shown here is derived from an EMBL/GenBank/DDBJ whole genome shotgun (WGS) entry which is preliminary data.</text>
</comment>
<protein>
    <submittedName>
        <fullName evidence="1">Na+ dependent nucleoside transporter N-terminal domain-containing protein</fullName>
    </submittedName>
</protein>
<keyword evidence="2" id="KW-1185">Reference proteome</keyword>
<evidence type="ECO:0000313" key="2">
    <source>
        <dbReference type="Proteomes" id="UP001213431"/>
    </source>
</evidence>
<name>A0ACC6D2I4_9BACT</name>
<reference evidence="1" key="1">
    <citation type="submission" date="2023-01" db="EMBL/GenBank/DDBJ databases">
        <title>Exploring GABA producing Bacteroides strains toward improving mental health.</title>
        <authorList>
            <person name="Yousuf B."/>
            <person name="Bouhlel N.E."/>
            <person name="Mottawea W."/>
            <person name="Hammami R."/>
        </authorList>
    </citation>
    <scope>NUCLEOTIDE SEQUENCE</scope>
    <source>
        <strain evidence="1">UO.H1049</strain>
    </source>
</reference>
<gene>
    <name evidence="1" type="ORF">PQG99_07085</name>
</gene>
<dbReference type="EMBL" id="JAQPYW010000060">
    <property type="protein sequence ID" value="MDC7157655.1"/>
    <property type="molecule type" value="Genomic_DNA"/>
</dbReference>
<sequence length="122" mass="13588">MIEQQLGFSLESFLRGIVGIATVLGVAYLMSYDRKRVDWKLVGGGLFMQFVFALAVLYVPVVGIALEWVGKAFIKLMDFTQSGVTFLLGPLVTKSEGFIFLLNSLPVVIFFSALVSLFYYWG</sequence>
<evidence type="ECO:0000313" key="1">
    <source>
        <dbReference type="EMBL" id="MDC7157655.1"/>
    </source>
</evidence>
<feature type="non-terminal residue" evidence="1">
    <location>
        <position position="122"/>
    </location>
</feature>
<dbReference type="Proteomes" id="UP001213431">
    <property type="component" value="Unassembled WGS sequence"/>
</dbReference>
<accession>A0ACC6D2I4</accession>